<accession>A0AAI8KUR5</accession>
<keyword evidence="2" id="KW-0560">Oxidoreductase</keyword>
<dbReference type="InterPro" id="IPR007138">
    <property type="entry name" value="ABM_dom"/>
</dbReference>
<organism evidence="2 3">
    <name type="scientific">Streptomyces griseorubiginosus</name>
    <dbReference type="NCBI Taxonomy" id="67304"/>
    <lineage>
        <taxon>Bacteria</taxon>
        <taxon>Bacillati</taxon>
        <taxon>Actinomycetota</taxon>
        <taxon>Actinomycetes</taxon>
        <taxon>Kitasatosporales</taxon>
        <taxon>Streptomycetaceae</taxon>
        <taxon>Streptomyces</taxon>
    </lineage>
</organism>
<evidence type="ECO:0000313" key="3">
    <source>
        <dbReference type="Proteomes" id="UP000265765"/>
    </source>
</evidence>
<dbReference type="PROSITE" id="PS51725">
    <property type="entry name" value="ABM"/>
    <property type="match status" value="1"/>
</dbReference>
<dbReference type="Pfam" id="PF03992">
    <property type="entry name" value="ABM"/>
    <property type="match status" value="1"/>
</dbReference>
<sequence>MESVIVISTLRLRAERADEARKVIASVVSQTHEDTGCLTYAAHEDAADPLTMVLVEKWASQQAIDEHSQAPFLAEAMSRVGELLTAEPEIRVITPLGYGTSDKAVLR</sequence>
<dbReference type="EMBL" id="CP032427">
    <property type="protein sequence ID" value="AYC36360.1"/>
    <property type="molecule type" value="Genomic_DNA"/>
</dbReference>
<protein>
    <submittedName>
        <fullName evidence="2">Monooxygenase</fullName>
        <ecNumber evidence="2">1.-.-.-</ecNumber>
    </submittedName>
</protein>
<dbReference type="Gene3D" id="3.30.70.100">
    <property type="match status" value="1"/>
</dbReference>
<proteinExistence type="predicted"/>
<dbReference type="AlphaFoldDB" id="A0AAI8KUR5"/>
<evidence type="ECO:0000259" key="1">
    <source>
        <dbReference type="PROSITE" id="PS51725"/>
    </source>
</evidence>
<dbReference type="GO" id="GO:0004497">
    <property type="term" value="F:monooxygenase activity"/>
    <property type="evidence" value="ECO:0007669"/>
    <property type="project" value="UniProtKB-KW"/>
</dbReference>
<feature type="domain" description="ABM" evidence="1">
    <location>
        <begin position="4"/>
        <end position="93"/>
    </location>
</feature>
<gene>
    <name evidence="2" type="ORF">DWG14_00569</name>
</gene>
<dbReference type="RefSeq" id="WP_159055538.1">
    <property type="nucleotide sequence ID" value="NZ_CP032427.1"/>
</dbReference>
<dbReference type="InterPro" id="IPR011008">
    <property type="entry name" value="Dimeric_a/b-barrel"/>
</dbReference>
<reference evidence="2 3" key="1">
    <citation type="submission" date="2018-09" db="EMBL/GenBank/DDBJ databases">
        <title>Production of Trimethoprim by Streptomyces sp. 3E-1.</title>
        <authorList>
            <person name="Kang H.J."/>
            <person name="Kim S.B."/>
        </authorList>
    </citation>
    <scope>NUCLEOTIDE SEQUENCE [LARGE SCALE GENOMIC DNA]</scope>
    <source>
        <strain evidence="2 3">3E-1</strain>
    </source>
</reference>
<dbReference type="Proteomes" id="UP000265765">
    <property type="component" value="Chromosome"/>
</dbReference>
<dbReference type="InterPro" id="IPR050744">
    <property type="entry name" value="AI-2_Isomerase_LsrG"/>
</dbReference>
<dbReference type="PANTHER" id="PTHR33336">
    <property type="entry name" value="QUINOL MONOOXYGENASE YGIN-RELATED"/>
    <property type="match status" value="1"/>
</dbReference>
<dbReference type="KEGG" id="sge:DWG14_00569"/>
<keyword evidence="2" id="KW-0503">Monooxygenase</keyword>
<evidence type="ECO:0000313" key="2">
    <source>
        <dbReference type="EMBL" id="AYC36360.1"/>
    </source>
</evidence>
<name>A0AAI8KUR5_9ACTN</name>
<dbReference type="GeneID" id="91279549"/>
<dbReference type="SUPFAM" id="SSF54909">
    <property type="entry name" value="Dimeric alpha+beta barrel"/>
    <property type="match status" value="1"/>
</dbReference>
<dbReference type="PANTHER" id="PTHR33336:SF15">
    <property type="entry name" value="ABM DOMAIN-CONTAINING PROTEIN"/>
    <property type="match status" value="1"/>
</dbReference>
<dbReference type="EC" id="1.-.-.-" evidence="2"/>